<name>A0AAD4DHV1_9FUNG</name>
<dbReference type="GO" id="GO:0006261">
    <property type="term" value="P:DNA-templated DNA replication"/>
    <property type="evidence" value="ECO:0007669"/>
    <property type="project" value="TreeGrafter"/>
</dbReference>
<sequence length="293" mass="32356">MAPKKASPTATTAAAASAADYFTKSKKPTATDRTLTLKKPITTTIPSATSSSILSSSNKKLTTQQKRQALKRKGQQVLQNAVIVISDNDYENRENENTDNNGIATTTARAHVDITGEVGDEGIDKNKNTTTTIHTRVDISHGDDGDPVAFEDLGPMGDFLFDDSFELQRSQRSQRSQDSQPHQPQNKLPMATTILEPLTHAPVFRASSDQRHRSHSEVTPVGIKDGIHQRGISEHEKMLRQFDLTSKYGPCLNMTRLERWERALQLGLEPPMDIKDVLIKDATLNDPVFAGRV</sequence>
<dbReference type="Proteomes" id="UP001194580">
    <property type="component" value="Unassembled WGS sequence"/>
</dbReference>
<protein>
    <recommendedName>
        <fullName evidence="4">DNA polymerase delta subunit 4</fullName>
    </recommendedName>
</protein>
<dbReference type="AlphaFoldDB" id="A0AAD4DHV1"/>
<reference evidence="2" key="1">
    <citation type="journal article" date="2020" name="Fungal Divers.">
        <title>Resolving the Mortierellaceae phylogeny through synthesis of multi-gene phylogenetics and phylogenomics.</title>
        <authorList>
            <person name="Vandepol N."/>
            <person name="Liber J."/>
            <person name="Desiro A."/>
            <person name="Na H."/>
            <person name="Kennedy M."/>
            <person name="Barry K."/>
            <person name="Grigoriev I.V."/>
            <person name="Miller A.N."/>
            <person name="O'Donnell K."/>
            <person name="Stajich J.E."/>
            <person name="Bonito G."/>
        </authorList>
    </citation>
    <scope>NUCLEOTIDE SEQUENCE</scope>
    <source>
        <strain evidence="2">NRRL 28262</strain>
    </source>
</reference>
<feature type="region of interest" description="Disordered" evidence="1">
    <location>
        <begin position="168"/>
        <end position="187"/>
    </location>
</feature>
<accession>A0AAD4DHV1</accession>
<dbReference type="GO" id="GO:0003887">
    <property type="term" value="F:DNA-directed DNA polymerase activity"/>
    <property type="evidence" value="ECO:0007669"/>
    <property type="project" value="TreeGrafter"/>
</dbReference>
<dbReference type="PANTHER" id="PTHR14303:SF0">
    <property type="entry name" value="DNA POLYMERASE DELTA SUBUNIT 4"/>
    <property type="match status" value="1"/>
</dbReference>
<feature type="compositionally biased region" description="Low complexity" evidence="1">
    <location>
        <begin position="1"/>
        <end position="19"/>
    </location>
</feature>
<feature type="compositionally biased region" description="Low complexity" evidence="1">
    <location>
        <begin position="168"/>
        <end position="185"/>
    </location>
</feature>
<evidence type="ECO:0008006" key="4">
    <source>
        <dbReference type="Google" id="ProtNLM"/>
    </source>
</evidence>
<gene>
    <name evidence="2" type="ORF">BGZ95_003903</name>
</gene>
<proteinExistence type="predicted"/>
<organism evidence="2 3">
    <name type="scientific">Linnemannia exigua</name>
    <dbReference type="NCBI Taxonomy" id="604196"/>
    <lineage>
        <taxon>Eukaryota</taxon>
        <taxon>Fungi</taxon>
        <taxon>Fungi incertae sedis</taxon>
        <taxon>Mucoromycota</taxon>
        <taxon>Mortierellomycotina</taxon>
        <taxon>Mortierellomycetes</taxon>
        <taxon>Mortierellales</taxon>
        <taxon>Mortierellaceae</taxon>
        <taxon>Linnemannia</taxon>
    </lineage>
</organism>
<evidence type="ECO:0000313" key="3">
    <source>
        <dbReference type="Proteomes" id="UP001194580"/>
    </source>
</evidence>
<dbReference type="GO" id="GO:0000731">
    <property type="term" value="P:DNA synthesis involved in DNA repair"/>
    <property type="evidence" value="ECO:0007669"/>
    <property type="project" value="InterPro"/>
</dbReference>
<comment type="caution">
    <text evidence="2">The sequence shown here is derived from an EMBL/GenBank/DDBJ whole genome shotgun (WGS) entry which is preliminary data.</text>
</comment>
<dbReference type="PANTHER" id="PTHR14303">
    <property type="entry name" value="DNA POLYMERASE DELTA SUBUNIT 4"/>
    <property type="match status" value="1"/>
</dbReference>
<evidence type="ECO:0000256" key="1">
    <source>
        <dbReference type="SAM" id="MobiDB-lite"/>
    </source>
</evidence>
<keyword evidence="3" id="KW-1185">Reference proteome</keyword>
<dbReference type="GO" id="GO:0043625">
    <property type="term" value="C:delta DNA polymerase complex"/>
    <property type="evidence" value="ECO:0007669"/>
    <property type="project" value="TreeGrafter"/>
</dbReference>
<dbReference type="InterPro" id="IPR007218">
    <property type="entry name" value="DNA_pol_delta_4"/>
</dbReference>
<dbReference type="Pfam" id="PF04081">
    <property type="entry name" value="DNA_pol_delta_4"/>
    <property type="match status" value="1"/>
</dbReference>
<dbReference type="EMBL" id="JAAAIL010000192">
    <property type="protein sequence ID" value="KAG0278486.1"/>
    <property type="molecule type" value="Genomic_DNA"/>
</dbReference>
<evidence type="ECO:0000313" key="2">
    <source>
        <dbReference type="EMBL" id="KAG0278486.1"/>
    </source>
</evidence>
<feature type="region of interest" description="Disordered" evidence="1">
    <location>
        <begin position="1"/>
        <end position="35"/>
    </location>
</feature>